<gene>
    <name evidence="9" type="ORF">Raf01_14000</name>
</gene>
<dbReference type="Proteomes" id="UP000642748">
    <property type="component" value="Unassembled WGS sequence"/>
</dbReference>
<feature type="transmembrane region" description="Helical" evidence="8">
    <location>
        <begin position="252"/>
        <end position="272"/>
    </location>
</feature>
<dbReference type="RefSeq" id="WP_239133432.1">
    <property type="nucleotide sequence ID" value="NZ_BONZ01000013.1"/>
</dbReference>
<protein>
    <submittedName>
        <fullName evidence="9">MFS transporter</fullName>
    </submittedName>
</protein>
<evidence type="ECO:0000313" key="10">
    <source>
        <dbReference type="Proteomes" id="UP000642748"/>
    </source>
</evidence>
<dbReference type="CDD" id="cd06173">
    <property type="entry name" value="MFS_MefA_like"/>
    <property type="match status" value="1"/>
</dbReference>
<evidence type="ECO:0000256" key="5">
    <source>
        <dbReference type="ARBA" id="ARBA00022989"/>
    </source>
</evidence>
<evidence type="ECO:0000313" key="9">
    <source>
        <dbReference type="EMBL" id="GIH13228.1"/>
    </source>
</evidence>
<keyword evidence="5 8" id="KW-1133">Transmembrane helix</keyword>
<feature type="transmembrane region" description="Helical" evidence="8">
    <location>
        <begin position="373"/>
        <end position="391"/>
    </location>
</feature>
<dbReference type="PANTHER" id="PTHR23513">
    <property type="entry name" value="INTEGRAL MEMBRANE EFFLUX PROTEIN-RELATED"/>
    <property type="match status" value="1"/>
</dbReference>
<feature type="transmembrane region" description="Helical" evidence="8">
    <location>
        <begin position="341"/>
        <end position="361"/>
    </location>
</feature>
<sequence length="506" mass="52450">MRSTFAALRQRNFRIWMAADFVSVTGRWMQTLAINWFVLQLTGSTTQMGFNLLLQALPVLLLSSWAGALADRFPGRRLLVCTQLAHASLAACLAVVAWHHAGGMSVLYVISILSGLVSTFEGPALGRFTSSTVDADTLGNALALGSLNNSAGRILGMSLGGVAVAVLGPAPLFAGNAAAFLVVIVALFLIRTHKPVDLAEPQKRGVRDGFRYLLTQPVVLITLALAAVLGSLGRNYQVTMAAMSEGPLRAGAAGYGMLSTVFAVGSVAGGFLAARQRRLGYPTLIVAGLVGSALELSAGFSGGLWSFAAAILPIAAAAVLIDTTVSTRVQLDTRADMRGRVLAALAMTSSLSSALGAQLLGWLSDVTGPRSTLALGGVVTLAACVIAAFALSRRLDLSLPTAAQARELLVGVRESAASRRIAVSGRIADSRRLMARRLVAPGRLLSGQLAVVPGQRVDRSTGPRAASRSVAHSTARQAEHTAAAEPVPVTDPAPVLAEEAAAPLVQ</sequence>
<dbReference type="EMBL" id="BONZ01000013">
    <property type="protein sequence ID" value="GIH13228.1"/>
    <property type="molecule type" value="Genomic_DNA"/>
</dbReference>
<organism evidence="9 10">
    <name type="scientific">Rugosimonospora africana</name>
    <dbReference type="NCBI Taxonomy" id="556532"/>
    <lineage>
        <taxon>Bacteria</taxon>
        <taxon>Bacillati</taxon>
        <taxon>Actinomycetota</taxon>
        <taxon>Actinomycetes</taxon>
        <taxon>Micromonosporales</taxon>
        <taxon>Micromonosporaceae</taxon>
        <taxon>Rugosimonospora</taxon>
    </lineage>
</organism>
<feature type="transmembrane region" description="Helical" evidence="8">
    <location>
        <begin position="21"/>
        <end position="42"/>
    </location>
</feature>
<keyword evidence="2" id="KW-0813">Transport</keyword>
<comment type="caution">
    <text evidence="9">The sequence shown here is derived from an EMBL/GenBank/DDBJ whole genome shotgun (WGS) entry which is preliminary data.</text>
</comment>
<feature type="region of interest" description="Disordered" evidence="7">
    <location>
        <begin position="456"/>
        <end position="506"/>
    </location>
</feature>
<feature type="compositionally biased region" description="Low complexity" evidence="7">
    <location>
        <begin position="492"/>
        <end position="506"/>
    </location>
</feature>
<dbReference type="PANTHER" id="PTHR23513:SF11">
    <property type="entry name" value="STAPHYLOFERRIN A TRANSPORTER"/>
    <property type="match status" value="1"/>
</dbReference>
<feature type="transmembrane region" description="Helical" evidence="8">
    <location>
        <begin position="279"/>
        <end position="298"/>
    </location>
</feature>
<evidence type="ECO:0000256" key="7">
    <source>
        <dbReference type="SAM" id="MobiDB-lite"/>
    </source>
</evidence>
<evidence type="ECO:0000256" key="4">
    <source>
        <dbReference type="ARBA" id="ARBA00022692"/>
    </source>
</evidence>
<keyword evidence="6 8" id="KW-0472">Membrane</keyword>
<keyword evidence="3" id="KW-1003">Cell membrane</keyword>
<evidence type="ECO:0000256" key="3">
    <source>
        <dbReference type="ARBA" id="ARBA00022475"/>
    </source>
</evidence>
<dbReference type="AlphaFoldDB" id="A0A8J3VPF7"/>
<dbReference type="Pfam" id="PF05977">
    <property type="entry name" value="MFS_3"/>
    <property type="match status" value="1"/>
</dbReference>
<name>A0A8J3VPF7_9ACTN</name>
<feature type="transmembrane region" description="Helical" evidence="8">
    <location>
        <begin position="210"/>
        <end position="232"/>
    </location>
</feature>
<dbReference type="InterPro" id="IPR036259">
    <property type="entry name" value="MFS_trans_sf"/>
</dbReference>
<dbReference type="SUPFAM" id="SSF103473">
    <property type="entry name" value="MFS general substrate transporter"/>
    <property type="match status" value="1"/>
</dbReference>
<evidence type="ECO:0000256" key="2">
    <source>
        <dbReference type="ARBA" id="ARBA00022448"/>
    </source>
</evidence>
<keyword evidence="4 8" id="KW-0812">Transmembrane</keyword>
<evidence type="ECO:0000256" key="1">
    <source>
        <dbReference type="ARBA" id="ARBA00004651"/>
    </source>
</evidence>
<dbReference type="GO" id="GO:0005886">
    <property type="term" value="C:plasma membrane"/>
    <property type="evidence" value="ECO:0007669"/>
    <property type="project" value="UniProtKB-SubCell"/>
</dbReference>
<proteinExistence type="predicted"/>
<evidence type="ECO:0000256" key="6">
    <source>
        <dbReference type="ARBA" id="ARBA00023136"/>
    </source>
</evidence>
<accession>A0A8J3VPF7</accession>
<feature type="transmembrane region" description="Helical" evidence="8">
    <location>
        <begin position="48"/>
        <end position="66"/>
    </location>
</feature>
<keyword evidence="10" id="KW-1185">Reference proteome</keyword>
<feature type="transmembrane region" description="Helical" evidence="8">
    <location>
        <begin position="304"/>
        <end position="321"/>
    </location>
</feature>
<feature type="transmembrane region" description="Helical" evidence="8">
    <location>
        <begin position="173"/>
        <end position="190"/>
    </location>
</feature>
<dbReference type="InterPro" id="IPR010290">
    <property type="entry name" value="TM_effector"/>
</dbReference>
<reference evidence="9" key="1">
    <citation type="submission" date="2021-01" db="EMBL/GenBank/DDBJ databases">
        <title>Whole genome shotgun sequence of Rugosimonospora africana NBRC 104875.</title>
        <authorList>
            <person name="Komaki H."/>
            <person name="Tamura T."/>
        </authorList>
    </citation>
    <scope>NUCLEOTIDE SEQUENCE</scope>
    <source>
        <strain evidence="9">NBRC 104875</strain>
    </source>
</reference>
<dbReference type="Gene3D" id="1.20.1250.20">
    <property type="entry name" value="MFS general substrate transporter like domains"/>
    <property type="match status" value="1"/>
</dbReference>
<comment type="subcellular location">
    <subcellularLocation>
        <location evidence="1">Cell membrane</location>
        <topology evidence="1">Multi-pass membrane protein</topology>
    </subcellularLocation>
</comment>
<evidence type="ECO:0000256" key="8">
    <source>
        <dbReference type="SAM" id="Phobius"/>
    </source>
</evidence>